<dbReference type="EMBL" id="CBTN010000002">
    <property type="protein sequence ID" value="CDH48878.1"/>
    <property type="molecule type" value="Genomic_DNA"/>
</dbReference>
<evidence type="ECO:0000313" key="1">
    <source>
        <dbReference type="EMBL" id="CDH48878.1"/>
    </source>
</evidence>
<gene>
    <name evidence="1" type="ORF">LCOR_00646.1</name>
</gene>
<evidence type="ECO:0000313" key="2">
    <source>
        <dbReference type="Proteomes" id="UP000027586"/>
    </source>
</evidence>
<dbReference type="VEuPathDB" id="FungiDB:LCOR_00646.1"/>
<comment type="caution">
    <text evidence="1">The sequence shown here is derived from an EMBL/GenBank/DDBJ whole genome shotgun (WGS) entry which is preliminary data.</text>
</comment>
<organism evidence="1 2">
    <name type="scientific">Lichtheimia corymbifera JMRC:FSU:9682</name>
    <dbReference type="NCBI Taxonomy" id="1263082"/>
    <lineage>
        <taxon>Eukaryota</taxon>
        <taxon>Fungi</taxon>
        <taxon>Fungi incertae sedis</taxon>
        <taxon>Mucoromycota</taxon>
        <taxon>Mucoromycotina</taxon>
        <taxon>Mucoromycetes</taxon>
        <taxon>Mucorales</taxon>
        <taxon>Lichtheimiaceae</taxon>
        <taxon>Lichtheimia</taxon>
    </lineage>
</organism>
<dbReference type="AlphaFoldDB" id="A0A068RFE0"/>
<sequence>MLHEESLAVVQRGIERAKTTSRQDNLLALMIKLADESGNGMSVEELRNQCLTFLAAGRVVVMDTLASSAESRYSRRIA</sequence>
<dbReference type="STRING" id="1263082.A0A068RFE0"/>
<dbReference type="GO" id="GO:0016705">
    <property type="term" value="F:oxidoreductase activity, acting on paired donors, with incorporation or reduction of molecular oxygen"/>
    <property type="evidence" value="ECO:0007669"/>
    <property type="project" value="InterPro"/>
</dbReference>
<dbReference type="InterPro" id="IPR036396">
    <property type="entry name" value="Cyt_P450_sf"/>
</dbReference>
<dbReference type="Proteomes" id="UP000027586">
    <property type="component" value="Unassembled WGS sequence"/>
</dbReference>
<name>A0A068RFE0_9FUNG</name>
<dbReference type="GO" id="GO:0020037">
    <property type="term" value="F:heme binding"/>
    <property type="evidence" value="ECO:0007669"/>
    <property type="project" value="InterPro"/>
</dbReference>
<accession>A0A068RFE0</accession>
<reference evidence="1" key="1">
    <citation type="submission" date="2013-08" db="EMBL/GenBank/DDBJ databases">
        <title>Gene expansion shapes genome architecture in the human pathogen Lichtheimia corymbifera: an evolutionary genomics analysis in the ancient terrestrial Mucorales (Mucoromycotina).</title>
        <authorList>
            <person name="Schwartze V.U."/>
            <person name="Winter S."/>
            <person name="Shelest E."/>
            <person name="Marcet-Houben M."/>
            <person name="Horn F."/>
            <person name="Wehner S."/>
            <person name="Hoffmann K."/>
            <person name="Riege K."/>
            <person name="Sammeth M."/>
            <person name="Nowrousian M."/>
            <person name="Valiante V."/>
            <person name="Linde J."/>
            <person name="Jacobsen I.D."/>
            <person name="Marz M."/>
            <person name="Brakhage A.A."/>
            <person name="Gabaldon T."/>
            <person name="Bocker S."/>
            <person name="Voigt K."/>
        </authorList>
    </citation>
    <scope>NUCLEOTIDE SEQUENCE [LARGE SCALE GENOMIC DNA]</scope>
    <source>
        <strain evidence="1">FSU 9682</strain>
    </source>
</reference>
<dbReference type="SUPFAM" id="SSF48264">
    <property type="entry name" value="Cytochrome P450"/>
    <property type="match status" value="1"/>
</dbReference>
<protein>
    <submittedName>
        <fullName evidence="1">Uncharacterized protein</fullName>
    </submittedName>
</protein>
<proteinExistence type="predicted"/>
<dbReference type="Gene3D" id="1.10.630.10">
    <property type="entry name" value="Cytochrome P450"/>
    <property type="match status" value="1"/>
</dbReference>
<dbReference type="GO" id="GO:0005506">
    <property type="term" value="F:iron ion binding"/>
    <property type="evidence" value="ECO:0007669"/>
    <property type="project" value="InterPro"/>
</dbReference>
<dbReference type="OrthoDB" id="1470350at2759"/>
<dbReference type="GO" id="GO:0004497">
    <property type="term" value="F:monooxygenase activity"/>
    <property type="evidence" value="ECO:0007669"/>
    <property type="project" value="InterPro"/>
</dbReference>
<keyword evidence="2" id="KW-1185">Reference proteome</keyword>